<dbReference type="InterPro" id="IPR050272">
    <property type="entry name" value="Isochorismatase-like_hydrls"/>
</dbReference>
<keyword evidence="5" id="KW-1185">Reference proteome</keyword>
<comment type="similarity">
    <text evidence="1">Belongs to the isochorismatase family.</text>
</comment>
<evidence type="ECO:0000256" key="2">
    <source>
        <dbReference type="ARBA" id="ARBA00022801"/>
    </source>
</evidence>
<comment type="caution">
    <text evidence="4">The sequence shown here is derived from an EMBL/GenBank/DDBJ whole genome shotgun (WGS) entry which is preliminary data.</text>
</comment>
<dbReference type="Proteomes" id="UP001231941">
    <property type="component" value="Unassembled WGS sequence"/>
</dbReference>
<dbReference type="EC" id="3.-.-.-" evidence="4"/>
<dbReference type="PANTHER" id="PTHR43540:SF14">
    <property type="entry name" value="ISOCHORISMATASE"/>
    <property type="match status" value="1"/>
</dbReference>
<gene>
    <name evidence="4" type="ORF">Q5Y73_01835</name>
</gene>
<accession>A0ABT9IU14</accession>
<dbReference type="EMBL" id="JAVAMP010000001">
    <property type="protein sequence ID" value="MDP5272839.1"/>
    <property type="molecule type" value="Genomic_DNA"/>
</dbReference>
<proteinExistence type="inferred from homology"/>
<dbReference type="CDD" id="cd01014">
    <property type="entry name" value="nicotinamidase_related"/>
    <property type="match status" value="1"/>
</dbReference>
<evidence type="ECO:0000313" key="4">
    <source>
        <dbReference type="EMBL" id="MDP5272839.1"/>
    </source>
</evidence>
<organism evidence="4 5">
    <name type="scientific">Chengkuizengella axinellae</name>
    <dbReference type="NCBI Taxonomy" id="3064388"/>
    <lineage>
        <taxon>Bacteria</taxon>
        <taxon>Bacillati</taxon>
        <taxon>Bacillota</taxon>
        <taxon>Bacilli</taxon>
        <taxon>Bacillales</taxon>
        <taxon>Paenibacillaceae</taxon>
        <taxon>Chengkuizengella</taxon>
    </lineage>
</organism>
<sequence>MDNKTALLIIDVQVIMFTYGGGKLHNGEKVLHNIKELLKKARSSNTTVVFIQHTEAPNLIEGKEGWPIHPELGPFDNEVVIQKNYVDSFYKTALHEKLQEHGIENLVIVGMQTDFCVDTTCRRAFSMGYKSVLVEDGHSTFDTEVLKAEQIIAHHNNTLGGRFVELKSTNEIEF</sequence>
<name>A0ABT9IU14_9BACL</name>
<reference evidence="4 5" key="1">
    <citation type="submission" date="2023-08" db="EMBL/GenBank/DDBJ databases">
        <authorList>
            <person name="Park J.-S."/>
        </authorList>
    </citation>
    <scope>NUCLEOTIDE SEQUENCE [LARGE SCALE GENOMIC DNA]</scope>
    <source>
        <strain evidence="4 5">2205SS18-9</strain>
    </source>
</reference>
<dbReference type="InterPro" id="IPR036380">
    <property type="entry name" value="Isochorismatase-like_sf"/>
</dbReference>
<dbReference type="GO" id="GO:0016787">
    <property type="term" value="F:hydrolase activity"/>
    <property type="evidence" value="ECO:0007669"/>
    <property type="project" value="UniProtKB-KW"/>
</dbReference>
<dbReference type="RefSeq" id="WP_305990142.1">
    <property type="nucleotide sequence ID" value="NZ_JAVAMP010000001.1"/>
</dbReference>
<dbReference type="PANTHER" id="PTHR43540">
    <property type="entry name" value="PEROXYUREIDOACRYLATE/UREIDOACRYLATE AMIDOHYDROLASE-RELATED"/>
    <property type="match status" value="1"/>
</dbReference>
<evidence type="ECO:0000259" key="3">
    <source>
        <dbReference type="Pfam" id="PF00857"/>
    </source>
</evidence>
<keyword evidence="2 4" id="KW-0378">Hydrolase</keyword>
<dbReference type="Pfam" id="PF00857">
    <property type="entry name" value="Isochorismatase"/>
    <property type="match status" value="1"/>
</dbReference>
<protein>
    <submittedName>
        <fullName evidence="4">Cysteine hydrolase family protein</fullName>
        <ecNumber evidence="4">3.-.-.-</ecNumber>
    </submittedName>
</protein>
<dbReference type="Gene3D" id="3.40.50.850">
    <property type="entry name" value="Isochorismatase-like"/>
    <property type="match status" value="1"/>
</dbReference>
<feature type="domain" description="Isochorismatase-like" evidence="3">
    <location>
        <begin position="5"/>
        <end position="144"/>
    </location>
</feature>
<evidence type="ECO:0000313" key="5">
    <source>
        <dbReference type="Proteomes" id="UP001231941"/>
    </source>
</evidence>
<dbReference type="InterPro" id="IPR000868">
    <property type="entry name" value="Isochorismatase-like_dom"/>
</dbReference>
<evidence type="ECO:0000256" key="1">
    <source>
        <dbReference type="ARBA" id="ARBA00006336"/>
    </source>
</evidence>
<dbReference type="SUPFAM" id="SSF52499">
    <property type="entry name" value="Isochorismatase-like hydrolases"/>
    <property type="match status" value="1"/>
</dbReference>